<feature type="transmembrane region" description="Helical" evidence="1">
    <location>
        <begin position="12"/>
        <end position="30"/>
    </location>
</feature>
<organism evidence="2">
    <name type="scientific">uncultured Caudovirales phage</name>
    <dbReference type="NCBI Taxonomy" id="2100421"/>
    <lineage>
        <taxon>Viruses</taxon>
        <taxon>Duplodnaviria</taxon>
        <taxon>Heunggongvirae</taxon>
        <taxon>Uroviricota</taxon>
        <taxon>Caudoviricetes</taxon>
        <taxon>Peduoviridae</taxon>
        <taxon>Maltschvirus</taxon>
        <taxon>Maltschvirus maltsch</taxon>
    </lineage>
</organism>
<protein>
    <submittedName>
        <fullName evidence="2">Uncharacterized protein</fullName>
    </submittedName>
</protein>
<reference evidence="2" key="1">
    <citation type="submission" date="2020-04" db="EMBL/GenBank/DDBJ databases">
        <authorList>
            <person name="Chiriac C."/>
            <person name="Salcher M."/>
            <person name="Ghai R."/>
            <person name="Kavagutti S V."/>
        </authorList>
    </citation>
    <scope>NUCLEOTIDE SEQUENCE</scope>
</reference>
<name>A0A6J5LJ22_9CAUD</name>
<evidence type="ECO:0000313" key="2">
    <source>
        <dbReference type="EMBL" id="CAB4134608.1"/>
    </source>
</evidence>
<keyword evidence="1" id="KW-1133">Transmembrane helix</keyword>
<accession>A0A6J5LJ22</accession>
<gene>
    <name evidence="2" type="ORF">UFOVP280_31</name>
</gene>
<keyword evidence="1" id="KW-0472">Membrane</keyword>
<dbReference type="EMBL" id="LR796288">
    <property type="protein sequence ID" value="CAB4134608.1"/>
    <property type="molecule type" value="Genomic_DNA"/>
</dbReference>
<evidence type="ECO:0000256" key="1">
    <source>
        <dbReference type="SAM" id="Phobius"/>
    </source>
</evidence>
<keyword evidence="1" id="KW-0812">Transmembrane</keyword>
<proteinExistence type="predicted"/>
<sequence>MKTLNENQKDILNVVLPVALFWLVMTYFLSTTPNYIKEDKIIEDLPTHVQSPVLEKYGELITKNK</sequence>